<feature type="domain" description="ABC transporter" evidence="8">
    <location>
        <begin position="5"/>
        <end position="230"/>
    </location>
</feature>
<evidence type="ECO:0000259" key="8">
    <source>
        <dbReference type="PROSITE" id="PS50893"/>
    </source>
</evidence>
<dbReference type="GO" id="GO:0005524">
    <property type="term" value="F:ATP binding"/>
    <property type="evidence" value="ECO:0007669"/>
    <property type="project" value="UniProtKB-KW"/>
</dbReference>
<evidence type="ECO:0000313" key="9">
    <source>
        <dbReference type="EMBL" id="GBD09836.1"/>
    </source>
</evidence>
<evidence type="ECO:0000256" key="5">
    <source>
        <dbReference type="ARBA" id="ARBA00022840"/>
    </source>
</evidence>
<keyword evidence="3" id="KW-1003">Cell membrane</keyword>
<protein>
    <submittedName>
        <fullName evidence="9">Putative ABC transporter ATP-binding protein YbhF</fullName>
    </submittedName>
</protein>
<evidence type="ECO:0000256" key="1">
    <source>
        <dbReference type="ARBA" id="ARBA00004236"/>
    </source>
</evidence>
<dbReference type="EMBL" id="BEHY01000072">
    <property type="protein sequence ID" value="GBD09836.1"/>
    <property type="molecule type" value="Genomic_DNA"/>
</dbReference>
<dbReference type="GO" id="GO:0016887">
    <property type="term" value="F:ATP hydrolysis activity"/>
    <property type="evidence" value="ECO:0007669"/>
    <property type="project" value="InterPro"/>
</dbReference>
<organism evidence="9 10">
    <name type="scientific">Candidatus Thermoflexus japonica</name>
    <dbReference type="NCBI Taxonomy" id="2035417"/>
    <lineage>
        <taxon>Bacteria</taxon>
        <taxon>Bacillati</taxon>
        <taxon>Chloroflexota</taxon>
        <taxon>Thermoflexia</taxon>
        <taxon>Thermoflexales</taxon>
        <taxon>Thermoflexaceae</taxon>
        <taxon>Thermoflexus</taxon>
    </lineage>
</organism>
<dbReference type="SMART" id="SM00382">
    <property type="entry name" value="AAA"/>
    <property type="match status" value="1"/>
</dbReference>
<accession>A0A2H5Y8R2</accession>
<dbReference type="PANTHER" id="PTHR42711">
    <property type="entry name" value="ABC TRANSPORTER ATP-BINDING PROTEIN"/>
    <property type="match status" value="1"/>
</dbReference>
<dbReference type="InterPro" id="IPR050763">
    <property type="entry name" value="ABC_transporter_ATP-binding"/>
</dbReference>
<keyword evidence="2" id="KW-0813">Transport</keyword>
<comment type="subcellular location">
    <subcellularLocation>
        <location evidence="1">Cell membrane</location>
    </subcellularLocation>
</comment>
<dbReference type="Gene3D" id="3.40.50.300">
    <property type="entry name" value="P-loop containing nucleotide triphosphate hydrolases"/>
    <property type="match status" value="1"/>
</dbReference>
<evidence type="ECO:0000256" key="2">
    <source>
        <dbReference type="ARBA" id="ARBA00022448"/>
    </source>
</evidence>
<dbReference type="AlphaFoldDB" id="A0A2H5Y8R2"/>
<dbReference type="CDD" id="cd03230">
    <property type="entry name" value="ABC_DR_subfamily_A"/>
    <property type="match status" value="1"/>
</dbReference>
<reference evidence="10" key="1">
    <citation type="submission" date="2017-09" db="EMBL/GenBank/DDBJ databases">
        <title>Metaegenomics of thermophilic ammonia-oxidizing enrichment culture.</title>
        <authorList>
            <person name="Kato S."/>
            <person name="Suzuki K."/>
        </authorList>
    </citation>
    <scope>NUCLEOTIDE SEQUENCE [LARGE SCALE GENOMIC DNA]</scope>
</reference>
<dbReference type="GO" id="GO:0005886">
    <property type="term" value="C:plasma membrane"/>
    <property type="evidence" value="ECO:0007669"/>
    <property type="project" value="UniProtKB-SubCell"/>
</dbReference>
<sequence>MRVVIEVQELRKAYGSRVAVDGVSFEVYEGEIFGMVGPNGAGKTTTIECIEGLRQPDSGRIRVLGMDPGRQGRALRARIGIQLQEGALSHRLRVEEALWLFTAFYPRPLDPETLLQRLGLAEHRRKAFDQLSGGLKQRLFIALALIGNPEILFLDELTTGLDPHARRAMWDLVQEIRAEGRTVFLTTHYMEEAERLCDRVAIIDRGRLVALDTPENLIRSLGAEQRVIFTRDTAFDPSFLTDLPGVSRVEAIGERVVIYGRGDSLVGRVVEAMAARGMALRDMRVERPTLEDVYLALTGRPMETPGQEILPASNSGRSR</sequence>
<keyword evidence="7" id="KW-0472">Membrane</keyword>
<evidence type="ECO:0000256" key="7">
    <source>
        <dbReference type="ARBA" id="ARBA00023136"/>
    </source>
</evidence>
<evidence type="ECO:0000313" key="10">
    <source>
        <dbReference type="Proteomes" id="UP000236642"/>
    </source>
</evidence>
<keyword evidence="4" id="KW-0547">Nucleotide-binding</keyword>
<dbReference type="InterPro" id="IPR003439">
    <property type="entry name" value="ABC_transporter-like_ATP-bd"/>
</dbReference>
<evidence type="ECO:0000256" key="3">
    <source>
        <dbReference type="ARBA" id="ARBA00022475"/>
    </source>
</evidence>
<evidence type="ECO:0000256" key="4">
    <source>
        <dbReference type="ARBA" id="ARBA00022741"/>
    </source>
</evidence>
<gene>
    <name evidence="9" type="primary">ybhF_3</name>
    <name evidence="9" type="ORF">HRbin22_02097</name>
</gene>
<proteinExistence type="predicted"/>
<keyword evidence="5 9" id="KW-0067">ATP-binding</keyword>
<dbReference type="Pfam" id="PF00005">
    <property type="entry name" value="ABC_tran"/>
    <property type="match status" value="1"/>
</dbReference>
<name>A0A2H5Y8R2_9CHLR</name>
<dbReference type="InterPro" id="IPR027417">
    <property type="entry name" value="P-loop_NTPase"/>
</dbReference>
<keyword evidence="6" id="KW-1278">Translocase</keyword>
<comment type="caution">
    <text evidence="9">The sequence shown here is derived from an EMBL/GenBank/DDBJ whole genome shotgun (WGS) entry which is preliminary data.</text>
</comment>
<dbReference type="InterPro" id="IPR003593">
    <property type="entry name" value="AAA+_ATPase"/>
</dbReference>
<dbReference type="PANTHER" id="PTHR42711:SF16">
    <property type="entry name" value="ABC TRANSPORTER ATP-BINDING PROTEIN"/>
    <property type="match status" value="1"/>
</dbReference>
<dbReference type="SUPFAM" id="SSF52540">
    <property type="entry name" value="P-loop containing nucleoside triphosphate hydrolases"/>
    <property type="match status" value="1"/>
</dbReference>
<evidence type="ECO:0000256" key="6">
    <source>
        <dbReference type="ARBA" id="ARBA00022967"/>
    </source>
</evidence>
<dbReference type="FunFam" id="3.40.50.300:FF:000589">
    <property type="entry name" value="ABC transporter, ATP-binding subunit"/>
    <property type="match status" value="1"/>
</dbReference>
<dbReference type="PROSITE" id="PS50893">
    <property type="entry name" value="ABC_TRANSPORTER_2"/>
    <property type="match status" value="1"/>
</dbReference>
<dbReference type="Proteomes" id="UP000236642">
    <property type="component" value="Unassembled WGS sequence"/>
</dbReference>